<dbReference type="InterPro" id="IPR036396">
    <property type="entry name" value="Cyt_P450_sf"/>
</dbReference>
<evidence type="ECO:0008006" key="2">
    <source>
        <dbReference type="Google" id="ProtNLM"/>
    </source>
</evidence>
<protein>
    <recommendedName>
        <fullName evidence="2">Cytochrome P450</fullName>
    </recommendedName>
</protein>
<dbReference type="SUPFAM" id="SSF48264">
    <property type="entry name" value="Cytochrome P450"/>
    <property type="match status" value="1"/>
</dbReference>
<proteinExistence type="predicted"/>
<dbReference type="GO" id="GO:0004497">
    <property type="term" value="F:monooxygenase activity"/>
    <property type="evidence" value="ECO:0007669"/>
    <property type="project" value="InterPro"/>
</dbReference>
<sequence length="147" mass="16403">MAEGKTPNHKLSAMKCPLSLEDVDLFSPGAQEHWYECYDILHAEAPVHCLPGEGFEPGTDAFILSKHEDIAAVVRDEQRFPLVGSIALQQAMHGDNPTEQPGITTILASMMSLRPNPEMWRYHRQELTDPWVGPGASRNEPMIKQVV</sequence>
<feature type="non-terminal residue" evidence="1">
    <location>
        <position position="147"/>
    </location>
</feature>
<dbReference type="GO" id="GO:0016705">
    <property type="term" value="F:oxidoreductase activity, acting on paired donors, with incorporation or reduction of molecular oxygen"/>
    <property type="evidence" value="ECO:0007669"/>
    <property type="project" value="InterPro"/>
</dbReference>
<reference evidence="1" key="1">
    <citation type="submission" date="2018-05" db="EMBL/GenBank/DDBJ databases">
        <authorList>
            <person name="Lanie J.A."/>
            <person name="Ng W.-L."/>
            <person name="Kazmierczak K.M."/>
            <person name="Andrzejewski T.M."/>
            <person name="Davidsen T.M."/>
            <person name="Wayne K.J."/>
            <person name="Tettelin H."/>
            <person name="Glass J.I."/>
            <person name="Rusch D."/>
            <person name="Podicherti R."/>
            <person name="Tsui H.-C.T."/>
            <person name="Winkler M.E."/>
        </authorList>
    </citation>
    <scope>NUCLEOTIDE SEQUENCE</scope>
</reference>
<accession>A0A383D600</accession>
<dbReference type="GO" id="GO:0020037">
    <property type="term" value="F:heme binding"/>
    <property type="evidence" value="ECO:0007669"/>
    <property type="project" value="InterPro"/>
</dbReference>
<dbReference type="EMBL" id="UINC01214455">
    <property type="protein sequence ID" value="SVE39693.1"/>
    <property type="molecule type" value="Genomic_DNA"/>
</dbReference>
<evidence type="ECO:0000313" key="1">
    <source>
        <dbReference type="EMBL" id="SVE39693.1"/>
    </source>
</evidence>
<dbReference type="Gene3D" id="1.10.630.10">
    <property type="entry name" value="Cytochrome P450"/>
    <property type="match status" value="1"/>
</dbReference>
<name>A0A383D600_9ZZZZ</name>
<dbReference type="GO" id="GO:0005506">
    <property type="term" value="F:iron ion binding"/>
    <property type="evidence" value="ECO:0007669"/>
    <property type="project" value="InterPro"/>
</dbReference>
<gene>
    <name evidence="1" type="ORF">METZ01_LOCUS492547</name>
</gene>
<dbReference type="AlphaFoldDB" id="A0A383D600"/>
<organism evidence="1">
    <name type="scientific">marine metagenome</name>
    <dbReference type="NCBI Taxonomy" id="408172"/>
    <lineage>
        <taxon>unclassified sequences</taxon>
        <taxon>metagenomes</taxon>
        <taxon>ecological metagenomes</taxon>
    </lineage>
</organism>